<proteinExistence type="predicted"/>
<evidence type="ECO:0000313" key="2">
    <source>
        <dbReference type="EMBL" id="RKN79688.1"/>
    </source>
</evidence>
<dbReference type="Proteomes" id="UP000276603">
    <property type="component" value="Unassembled WGS sequence"/>
</dbReference>
<dbReference type="EMBL" id="RBCJ01000003">
    <property type="protein sequence ID" value="RKN79688.1"/>
    <property type="molecule type" value="Genomic_DNA"/>
</dbReference>
<sequence length="115" mass="12673">MKNGLILKLAFLLICPFLANCSDDDENNIIENQEGTVLGGASCNTENNGLAVRIDVDNLESPNFIITATLPDSLKQEGLRIIFDMELSMEGITLCTANFFPNQFYKVSNTIPIED</sequence>
<dbReference type="RefSeq" id="WP_120712496.1">
    <property type="nucleotide sequence ID" value="NZ_RBCJ01000003.1"/>
</dbReference>
<name>A0A3B0C538_9FLAO</name>
<dbReference type="OrthoDB" id="1452855at2"/>
<protein>
    <submittedName>
        <fullName evidence="2">Uncharacterized protein</fullName>
    </submittedName>
</protein>
<keyword evidence="3" id="KW-1185">Reference proteome</keyword>
<gene>
    <name evidence="2" type="ORF">D7Z94_15460</name>
</gene>
<evidence type="ECO:0000256" key="1">
    <source>
        <dbReference type="SAM" id="SignalP"/>
    </source>
</evidence>
<keyword evidence="1" id="KW-0732">Signal</keyword>
<evidence type="ECO:0000313" key="3">
    <source>
        <dbReference type="Proteomes" id="UP000276603"/>
    </source>
</evidence>
<feature type="chain" id="PRO_5017436817" evidence="1">
    <location>
        <begin position="20"/>
        <end position="115"/>
    </location>
</feature>
<comment type="caution">
    <text evidence="2">The sequence shown here is derived from an EMBL/GenBank/DDBJ whole genome shotgun (WGS) entry which is preliminary data.</text>
</comment>
<organism evidence="2 3">
    <name type="scientific">Ulvibacterium marinum</name>
    <dbReference type="NCBI Taxonomy" id="2419782"/>
    <lineage>
        <taxon>Bacteria</taxon>
        <taxon>Pseudomonadati</taxon>
        <taxon>Bacteroidota</taxon>
        <taxon>Flavobacteriia</taxon>
        <taxon>Flavobacteriales</taxon>
        <taxon>Flavobacteriaceae</taxon>
        <taxon>Ulvibacterium</taxon>
    </lineage>
</organism>
<dbReference type="AlphaFoldDB" id="A0A3B0C538"/>
<accession>A0A3B0C538</accession>
<reference evidence="2 3" key="1">
    <citation type="submission" date="2018-10" db="EMBL/GenBank/DDBJ databases">
        <title>Ulvibacterium marinum gen. nov., sp. nov., a novel marine bacterium of the family Flavobacteriaceae, isolated from a culture of the green alga Ulva prolifera.</title>
        <authorList>
            <person name="Zhang Z."/>
        </authorList>
    </citation>
    <scope>NUCLEOTIDE SEQUENCE [LARGE SCALE GENOMIC DNA]</scope>
    <source>
        <strain evidence="2 3">CCMM003</strain>
    </source>
</reference>
<feature type="signal peptide" evidence="1">
    <location>
        <begin position="1"/>
        <end position="19"/>
    </location>
</feature>